<dbReference type="InterPro" id="IPR036259">
    <property type="entry name" value="MFS_trans_sf"/>
</dbReference>
<proteinExistence type="predicted"/>
<evidence type="ECO:0000256" key="3">
    <source>
        <dbReference type="ARBA" id="ARBA00022989"/>
    </source>
</evidence>
<evidence type="ECO:0000256" key="5">
    <source>
        <dbReference type="SAM" id="Phobius"/>
    </source>
</evidence>
<evidence type="ECO:0000256" key="4">
    <source>
        <dbReference type="ARBA" id="ARBA00023136"/>
    </source>
</evidence>
<name>A0ABD3X6G4_SINWO</name>
<feature type="transmembrane region" description="Helical" evidence="5">
    <location>
        <begin position="456"/>
        <end position="478"/>
    </location>
</feature>
<dbReference type="PROSITE" id="PS50850">
    <property type="entry name" value="MFS"/>
    <property type="match status" value="1"/>
</dbReference>
<dbReference type="GO" id="GO:0016020">
    <property type="term" value="C:membrane"/>
    <property type="evidence" value="ECO:0007669"/>
    <property type="project" value="UniProtKB-SubCell"/>
</dbReference>
<feature type="transmembrane region" description="Helical" evidence="5">
    <location>
        <begin position="339"/>
        <end position="358"/>
    </location>
</feature>
<evidence type="ECO:0000256" key="1">
    <source>
        <dbReference type="ARBA" id="ARBA00004141"/>
    </source>
</evidence>
<keyword evidence="3 5" id="KW-1133">Transmembrane helix</keyword>
<feature type="domain" description="Major facilitator superfamily (MFS) profile" evidence="6">
    <location>
        <begin position="29"/>
        <end position="483"/>
    </location>
</feature>
<dbReference type="InterPro" id="IPR005828">
    <property type="entry name" value="MFS_sugar_transport-like"/>
</dbReference>
<feature type="transmembrane region" description="Helical" evidence="5">
    <location>
        <begin position="222"/>
        <end position="239"/>
    </location>
</feature>
<accession>A0ABD3X6G4</accession>
<feature type="transmembrane region" description="Helical" evidence="5">
    <location>
        <begin position="163"/>
        <end position="183"/>
    </location>
</feature>
<keyword evidence="4 5" id="KW-0472">Membrane</keyword>
<feature type="transmembrane region" description="Helical" evidence="5">
    <location>
        <begin position="370"/>
        <end position="389"/>
    </location>
</feature>
<dbReference type="AlphaFoldDB" id="A0ABD3X6G4"/>
<sequence length="503" mass="56744">MQKAAASGSYDFNHLLREIGDFGRFQIFLILFISIVNIVPTWSMLVMMFAGATPGWTCAENATISANDTVSLSCSNSEILNCTGLKFEDDMRTIVSEWNLICDRKWITQTITTIQMIGQLVGEFVFGHAGDTFGRKPIFYFSVATLLIANLTAYFSVSWEMFATLRFCIGFFAGGLCCAGTVVGELLTSKWRLNINLFQSPAVWAGLLALFCWRLHDWRFVHLAVSIACVPILLTWRLYPESFRWYIGKGRYEEAEAVLRRVARVNRKTFPDLTPAWESLLQSTETKKQPDRRIYTFIDLFRNKMLMKLTVTLGIIWLASAFGYYGITFSVQLLSGNLYLNMFIIGIIDYPGSILIVLFNRWGGRRWTSFTFYLVSGAASLGVGIMQYIDFEKGWLIQVFAVTSKLFVSAAWGMSTLWCNELYPTVVRRIGGSTIESIGKIGSMIAPQILTLSYDLHGLLYLTSGGLMAISAVACIFLKETKDLDLQDTIKWSKQAGFKKDDE</sequence>
<comment type="subcellular location">
    <subcellularLocation>
        <location evidence="1">Membrane</location>
        <topology evidence="1">Multi-pass membrane protein</topology>
    </subcellularLocation>
</comment>
<dbReference type="PANTHER" id="PTHR24064">
    <property type="entry name" value="SOLUTE CARRIER FAMILY 22 MEMBER"/>
    <property type="match status" value="1"/>
</dbReference>
<protein>
    <recommendedName>
        <fullName evidence="6">Major facilitator superfamily (MFS) profile domain-containing protein</fullName>
    </recommendedName>
</protein>
<evidence type="ECO:0000313" key="8">
    <source>
        <dbReference type="Proteomes" id="UP001634394"/>
    </source>
</evidence>
<dbReference type="Proteomes" id="UP001634394">
    <property type="component" value="Unassembled WGS sequence"/>
</dbReference>
<dbReference type="EMBL" id="JBJQND010000003">
    <property type="protein sequence ID" value="KAL3881652.1"/>
    <property type="molecule type" value="Genomic_DNA"/>
</dbReference>
<feature type="transmembrane region" description="Helical" evidence="5">
    <location>
        <begin position="138"/>
        <end position="157"/>
    </location>
</feature>
<feature type="transmembrane region" description="Helical" evidence="5">
    <location>
        <begin position="27"/>
        <end position="50"/>
    </location>
</feature>
<keyword evidence="2 5" id="KW-0812">Transmembrane</keyword>
<evidence type="ECO:0000313" key="7">
    <source>
        <dbReference type="EMBL" id="KAL3881652.1"/>
    </source>
</evidence>
<reference evidence="7 8" key="1">
    <citation type="submission" date="2024-11" db="EMBL/GenBank/DDBJ databases">
        <title>Chromosome-level genome assembly of the freshwater bivalve Anodonta woodiana.</title>
        <authorList>
            <person name="Chen X."/>
        </authorList>
    </citation>
    <scope>NUCLEOTIDE SEQUENCE [LARGE SCALE GENOMIC DNA]</scope>
    <source>
        <strain evidence="7">MN2024</strain>
        <tissue evidence="7">Gills</tissue>
    </source>
</reference>
<evidence type="ECO:0000256" key="2">
    <source>
        <dbReference type="ARBA" id="ARBA00022692"/>
    </source>
</evidence>
<organism evidence="7 8">
    <name type="scientific">Sinanodonta woodiana</name>
    <name type="common">Chinese pond mussel</name>
    <name type="synonym">Anodonta woodiana</name>
    <dbReference type="NCBI Taxonomy" id="1069815"/>
    <lineage>
        <taxon>Eukaryota</taxon>
        <taxon>Metazoa</taxon>
        <taxon>Spiralia</taxon>
        <taxon>Lophotrochozoa</taxon>
        <taxon>Mollusca</taxon>
        <taxon>Bivalvia</taxon>
        <taxon>Autobranchia</taxon>
        <taxon>Heteroconchia</taxon>
        <taxon>Palaeoheterodonta</taxon>
        <taxon>Unionida</taxon>
        <taxon>Unionoidea</taxon>
        <taxon>Unionidae</taxon>
        <taxon>Unioninae</taxon>
        <taxon>Sinanodonta</taxon>
    </lineage>
</organism>
<dbReference type="Pfam" id="PF00083">
    <property type="entry name" value="Sugar_tr"/>
    <property type="match status" value="1"/>
</dbReference>
<gene>
    <name evidence="7" type="ORF">ACJMK2_028064</name>
</gene>
<dbReference type="SUPFAM" id="SSF103473">
    <property type="entry name" value="MFS general substrate transporter"/>
    <property type="match status" value="1"/>
</dbReference>
<feature type="transmembrane region" description="Helical" evidence="5">
    <location>
        <begin position="309"/>
        <end position="327"/>
    </location>
</feature>
<comment type="caution">
    <text evidence="7">The sequence shown here is derived from an EMBL/GenBank/DDBJ whole genome shotgun (WGS) entry which is preliminary data.</text>
</comment>
<dbReference type="Gene3D" id="1.20.1250.20">
    <property type="entry name" value="MFS general substrate transporter like domains"/>
    <property type="match status" value="1"/>
</dbReference>
<evidence type="ECO:0000259" key="6">
    <source>
        <dbReference type="PROSITE" id="PS50850"/>
    </source>
</evidence>
<dbReference type="InterPro" id="IPR020846">
    <property type="entry name" value="MFS_dom"/>
</dbReference>
<keyword evidence="8" id="KW-1185">Reference proteome</keyword>